<reference evidence="2 3" key="1">
    <citation type="submission" date="2017-03" db="EMBL/GenBank/DDBJ databases">
        <title>Genomes of endolithic fungi from Antarctica.</title>
        <authorList>
            <person name="Coleine C."/>
            <person name="Masonjones S."/>
            <person name="Stajich J.E."/>
        </authorList>
    </citation>
    <scope>NUCLEOTIDE SEQUENCE [LARGE SCALE GENOMIC DNA]</scope>
    <source>
        <strain evidence="2 3">CCFEE 5311</strain>
    </source>
</reference>
<proteinExistence type="predicted"/>
<feature type="region of interest" description="Disordered" evidence="1">
    <location>
        <begin position="92"/>
        <end position="117"/>
    </location>
</feature>
<feature type="non-terminal residue" evidence="2">
    <location>
        <position position="203"/>
    </location>
</feature>
<comment type="caution">
    <text evidence="2">The sequence shown here is derived from an EMBL/GenBank/DDBJ whole genome shotgun (WGS) entry which is preliminary data.</text>
</comment>
<feature type="region of interest" description="Disordered" evidence="1">
    <location>
        <begin position="178"/>
        <end position="203"/>
    </location>
</feature>
<dbReference type="EMBL" id="NAJP01000177">
    <property type="protein sequence ID" value="TKA24563.1"/>
    <property type="molecule type" value="Genomic_DNA"/>
</dbReference>
<accession>A0A4U0TQZ3</accession>
<evidence type="ECO:0000313" key="2">
    <source>
        <dbReference type="EMBL" id="TKA24563.1"/>
    </source>
</evidence>
<dbReference type="Pfam" id="PF12520">
    <property type="entry name" value="DUF3723"/>
    <property type="match status" value="1"/>
</dbReference>
<organism evidence="2 3">
    <name type="scientific">Friedmanniomyces endolithicus</name>
    <dbReference type="NCBI Taxonomy" id="329885"/>
    <lineage>
        <taxon>Eukaryota</taxon>
        <taxon>Fungi</taxon>
        <taxon>Dikarya</taxon>
        <taxon>Ascomycota</taxon>
        <taxon>Pezizomycotina</taxon>
        <taxon>Dothideomycetes</taxon>
        <taxon>Dothideomycetidae</taxon>
        <taxon>Mycosphaerellales</taxon>
        <taxon>Teratosphaeriaceae</taxon>
        <taxon>Friedmanniomyces</taxon>
    </lineage>
</organism>
<protein>
    <submittedName>
        <fullName evidence="2">Uncharacterized protein</fullName>
    </submittedName>
</protein>
<name>A0A4U0TQZ3_9PEZI</name>
<dbReference type="InterPro" id="IPR022198">
    <property type="entry name" value="DUF3723"/>
</dbReference>
<sequence>MDIGSDNEEILPDLPIAPHNAPTSTDLLDVPLKARCNRPFERSFQSNRKHLFTDCIFAADAERLEYVTTFGIAKDIVQSFWGTTACPPSQAGYTDRPVSAPAPTSSITPLSAPETDIDMPTIENDPVDADVWFSESNPSQATDAIARVEPDGLNDGDPLPAAVEDGFAHDAQVHRPPAALHDENAASNTTTPHLAIYQQSSGV</sequence>
<evidence type="ECO:0000313" key="3">
    <source>
        <dbReference type="Proteomes" id="UP000310066"/>
    </source>
</evidence>
<evidence type="ECO:0000256" key="1">
    <source>
        <dbReference type="SAM" id="MobiDB-lite"/>
    </source>
</evidence>
<dbReference type="Proteomes" id="UP000310066">
    <property type="component" value="Unassembled WGS sequence"/>
</dbReference>
<gene>
    <name evidence="2" type="ORF">B0A54_17976</name>
</gene>
<dbReference type="AlphaFoldDB" id="A0A4U0TQZ3"/>
<dbReference type="OrthoDB" id="4227485at2759"/>
<feature type="compositionally biased region" description="Polar residues" evidence="1">
    <location>
        <begin position="185"/>
        <end position="203"/>
    </location>
</feature>